<feature type="domain" description="Leucine-rich repeat-containing N-terminal plant-type" evidence="13">
    <location>
        <begin position="62"/>
        <end position="98"/>
    </location>
</feature>
<dbReference type="PANTHER" id="PTHR48007:SF76">
    <property type="entry name" value="OS03G0145102 PROTEIN"/>
    <property type="match status" value="1"/>
</dbReference>
<evidence type="ECO:0000256" key="8">
    <source>
        <dbReference type="ARBA" id="ARBA00022989"/>
    </source>
</evidence>
<evidence type="ECO:0000313" key="14">
    <source>
        <dbReference type="EMBL" id="KAL2532251.1"/>
    </source>
</evidence>
<evidence type="ECO:0000313" key="15">
    <source>
        <dbReference type="Proteomes" id="UP001604336"/>
    </source>
</evidence>
<evidence type="ECO:0000256" key="2">
    <source>
        <dbReference type="ARBA" id="ARBA00022614"/>
    </source>
</evidence>
<dbReference type="AlphaFoldDB" id="A0ABD1V4Y9"/>
<evidence type="ECO:0000256" key="5">
    <source>
        <dbReference type="ARBA" id="ARBA00022737"/>
    </source>
</evidence>
<dbReference type="InterPro" id="IPR013210">
    <property type="entry name" value="LRR_N_plant-typ"/>
</dbReference>
<evidence type="ECO:0000256" key="4">
    <source>
        <dbReference type="ARBA" id="ARBA00022729"/>
    </source>
</evidence>
<dbReference type="PANTHER" id="PTHR48007">
    <property type="entry name" value="LEUCINE-RICH REPEAT RECEPTOR-LIKE PROTEIN KINASE PXC1"/>
    <property type="match status" value="1"/>
</dbReference>
<dbReference type="SUPFAM" id="SSF52058">
    <property type="entry name" value="L domain-like"/>
    <property type="match status" value="1"/>
</dbReference>
<evidence type="ECO:0000259" key="13">
    <source>
        <dbReference type="Pfam" id="PF08263"/>
    </source>
</evidence>
<keyword evidence="10" id="KW-0675">Receptor</keyword>
<dbReference type="Pfam" id="PF00560">
    <property type="entry name" value="LRR_1"/>
    <property type="match status" value="3"/>
</dbReference>
<comment type="caution">
    <text evidence="14">The sequence shown here is derived from an EMBL/GenBank/DDBJ whole genome shotgun (WGS) entry which is preliminary data.</text>
</comment>
<proteinExistence type="predicted"/>
<keyword evidence="9" id="KW-0472">Membrane</keyword>
<keyword evidence="4 12" id="KW-0732">Signal</keyword>
<evidence type="ECO:0000256" key="3">
    <source>
        <dbReference type="ARBA" id="ARBA00022692"/>
    </source>
</evidence>
<accession>A0ABD1V4Y9</accession>
<gene>
    <name evidence="14" type="ORF">Adt_05602</name>
</gene>
<dbReference type="InterPro" id="IPR032675">
    <property type="entry name" value="LRR_dom_sf"/>
</dbReference>
<evidence type="ECO:0000256" key="1">
    <source>
        <dbReference type="ARBA" id="ARBA00004479"/>
    </source>
</evidence>
<evidence type="ECO:0000256" key="10">
    <source>
        <dbReference type="ARBA" id="ARBA00023170"/>
    </source>
</evidence>
<dbReference type="Gene3D" id="3.80.10.10">
    <property type="entry name" value="Ribonuclease Inhibitor"/>
    <property type="match status" value="2"/>
</dbReference>
<keyword evidence="2" id="KW-0433">Leucine-rich repeat</keyword>
<keyword evidence="8" id="KW-1133">Transmembrane helix</keyword>
<comment type="subcellular location">
    <subcellularLocation>
        <location evidence="1">Membrane</location>
        <topology evidence="1">Single-pass type I membrane protein</topology>
    </subcellularLocation>
</comment>
<name>A0ABD1V4Y9_9LAMI</name>
<keyword evidence="6" id="KW-0547">Nucleotide-binding</keyword>
<evidence type="ECO:0000256" key="9">
    <source>
        <dbReference type="ARBA" id="ARBA00023136"/>
    </source>
</evidence>
<dbReference type="FunFam" id="3.80.10.10:FF:000101">
    <property type="entry name" value="LRR receptor-like serine/threonine-protein kinase ERECTA"/>
    <property type="match status" value="1"/>
</dbReference>
<organism evidence="14 15">
    <name type="scientific">Abeliophyllum distichum</name>
    <dbReference type="NCBI Taxonomy" id="126358"/>
    <lineage>
        <taxon>Eukaryota</taxon>
        <taxon>Viridiplantae</taxon>
        <taxon>Streptophyta</taxon>
        <taxon>Embryophyta</taxon>
        <taxon>Tracheophyta</taxon>
        <taxon>Spermatophyta</taxon>
        <taxon>Magnoliopsida</taxon>
        <taxon>eudicotyledons</taxon>
        <taxon>Gunneridae</taxon>
        <taxon>Pentapetalae</taxon>
        <taxon>asterids</taxon>
        <taxon>lamiids</taxon>
        <taxon>Lamiales</taxon>
        <taxon>Oleaceae</taxon>
        <taxon>Forsythieae</taxon>
        <taxon>Abeliophyllum</taxon>
    </lineage>
</organism>
<evidence type="ECO:0000256" key="7">
    <source>
        <dbReference type="ARBA" id="ARBA00022840"/>
    </source>
</evidence>
<keyword evidence="5" id="KW-0677">Repeat</keyword>
<dbReference type="GO" id="GO:0016020">
    <property type="term" value="C:membrane"/>
    <property type="evidence" value="ECO:0007669"/>
    <property type="project" value="UniProtKB-SubCell"/>
</dbReference>
<reference evidence="15" key="1">
    <citation type="submission" date="2024-07" db="EMBL/GenBank/DDBJ databases">
        <title>Two chromosome-level genome assemblies of Korean endemic species Abeliophyllum distichum and Forsythia ovata (Oleaceae).</title>
        <authorList>
            <person name="Jang H."/>
        </authorList>
    </citation>
    <scope>NUCLEOTIDE SEQUENCE [LARGE SCALE GENOMIC DNA]</scope>
</reference>
<feature type="chain" id="PRO_5044873254" evidence="12">
    <location>
        <begin position="24"/>
        <end position="236"/>
    </location>
</feature>
<keyword evidence="7" id="KW-0067">ATP-binding</keyword>
<evidence type="ECO:0000256" key="12">
    <source>
        <dbReference type="SAM" id="SignalP"/>
    </source>
</evidence>
<keyword evidence="3" id="KW-0812">Transmembrane</keyword>
<protein>
    <submittedName>
        <fullName evidence="14">LRR receptor-like serine/threonine-protein kinase</fullName>
    </submittedName>
</protein>
<dbReference type="InterPro" id="IPR001611">
    <property type="entry name" value="Leu-rich_rpt"/>
</dbReference>
<dbReference type="GO" id="GO:0005524">
    <property type="term" value="F:ATP binding"/>
    <property type="evidence" value="ECO:0007669"/>
    <property type="project" value="UniProtKB-KW"/>
</dbReference>
<evidence type="ECO:0000256" key="6">
    <source>
        <dbReference type="ARBA" id="ARBA00022741"/>
    </source>
</evidence>
<keyword evidence="11" id="KW-0325">Glycoprotein</keyword>
<evidence type="ECO:0000256" key="11">
    <source>
        <dbReference type="ARBA" id="ARBA00023180"/>
    </source>
</evidence>
<sequence length="236" mass="25572">MSSLIFLALDLVSVPIGIRVGSCVLPHPTPPPPHPAIVFFLLVIYEPLLSCAKLSADTQDKIQALNAFKLSLHDPLGALTGWEPSTPSAPCDWRGVSCYNGRVSELRLPRLHLSGALSPQVANLRMLRKLSLHSNSLNGTIPTSLSKCTLLNSIFLQYNSFSGTLYPVVSNLTNLLVLNVAGNYLSGEIPGDLPKNLRFIDLSSNSFSGDIPKNVSSGSQLLQLINLSYNRISEEH</sequence>
<dbReference type="EMBL" id="JBFOLK010000002">
    <property type="protein sequence ID" value="KAL2532251.1"/>
    <property type="molecule type" value="Genomic_DNA"/>
</dbReference>
<feature type="signal peptide" evidence="12">
    <location>
        <begin position="1"/>
        <end position="23"/>
    </location>
</feature>
<dbReference type="InterPro" id="IPR046959">
    <property type="entry name" value="PRK1-6/SRF4-like"/>
</dbReference>
<dbReference type="Pfam" id="PF08263">
    <property type="entry name" value="LRRNT_2"/>
    <property type="match status" value="1"/>
</dbReference>
<dbReference type="Proteomes" id="UP001604336">
    <property type="component" value="Unassembled WGS sequence"/>
</dbReference>
<keyword evidence="15" id="KW-1185">Reference proteome</keyword>